<evidence type="ECO:0000313" key="5">
    <source>
        <dbReference type="Proteomes" id="UP000199207"/>
    </source>
</evidence>
<dbReference type="Pfam" id="PF01476">
    <property type="entry name" value="LysM"/>
    <property type="match status" value="1"/>
</dbReference>
<dbReference type="CDD" id="cd00118">
    <property type="entry name" value="LysM"/>
    <property type="match status" value="1"/>
</dbReference>
<keyword evidence="2" id="KW-0472">Membrane</keyword>
<dbReference type="Gene3D" id="3.10.350.10">
    <property type="entry name" value="LysM domain"/>
    <property type="match status" value="1"/>
</dbReference>
<dbReference type="Proteomes" id="UP000199207">
    <property type="component" value="Unassembled WGS sequence"/>
</dbReference>
<dbReference type="RefSeq" id="WP_217652566.1">
    <property type="nucleotide sequence ID" value="NZ_FOLM01000013.1"/>
</dbReference>
<dbReference type="AlphaFoldDB" id="A0A1I1RI14"/>
<keyword evidence="2" id="KW-0812">Transmembrane</keyword>
<proteinExistence type="predicted"/>
<protein>
    <submittedName>
        <fullName evidence="4">LysM domain-containing protein</fullName>
    </submittedName>
</protein>
<dbReference type="InterPro" id="IPR018392">
    <property type="entry name" value="LysM"/>
</dbReference>
<feature type="domain" description="LysM" evidence="3">
    <location>
        <begin position="661"/>
        <end position="704"/>
    </location>
</feature>
<feature type="transmembrane region" description="Helical" evidence="2">
    <location>
        <begin position="12"/>
        <end position="34"/>
    </location>
</feature>
<dbReference type="PROSITE" id="PS51782">
    <property type="entry name" value="LYSM"/>
    <property type="match status" value="1"/>
</dbReference>
<keyword evidence="5" id="KW-1185">Reference proteome</keyword>
<feature type="region of interest" description="Disordered" evidence="1">
    <location>
        <begin position="355"/>
        <end position="386"/>
    </location>
</feature>
<feature type="compositionally biased region" description="Pro residues" evidence="1">
    <location>
        <begin position="377"/>
        <end position="386"/>
    </location>
</feature>
<reference evidence="4 5" key="1">
    <citation type="submission" date="2016-10" db="EMBL/GenBank/DDBJ databases">
        <authorList>
            <person name="de Groot N.N."/>
        </authorList>
    </citation>
    <scope>NUCLEOTIDE SEQUENCE [LARGE SCALE GENOMIC DNA]</scope>
    <source>
        <strain evidence="4 5">CGMCC 4.5739</strain>
    </source>
</reference>
<dbReference type="SUPFAM" id="SSF54106">
    <property type="entry name" value="LysM domain"/>
    <property type="match status" value="1"/>
</dbReference>
<dbReference type="SMART" id="SM00257">
    <property type="entry name" value="LysM"/>
    <property type="match status" value="1"/>
</dbReference>
<sequence length="721" mass="75998">MRTVLRELPALLLIAGFQTAGWALVAGAPALALWTAAVRGPLPPLLLLPAGVAALPVWWALLRALLAGAGRRRSPLPESVPLGRDEAPGLWRTVTALAEATGAPVPARIRLTLRATAGTAPAAPDHGPGAALWRGLRPLRRIRPLRRLRRIRPFRRFRHDGAGRCLYLGVPLLAGLPPGELRAVLCRELAHDSRTADRRFAPAVRRGSAALRELRDELREAGDTHRRTGCWYRAQYRTVALCCRCYDLVSLPVRRRQEQTADALAAAVAGPGPVAAALAGTAVLAAAWEDFRARFLDPMRRAGRVPDEPLRAFAVMLTDPDYAAGLARWREALPATVPGLPRRLERLRRLQRPWLPWHPADPDRGAGAVPAPATAAPAPPVTPGPAVPAEPVPRAAWEGLLGGAPGGAAARPADWDDWADEAAELHVHTALADLHDALGCLPGCPPTLNGVLDLLADGRHEELAAVLADTAWGERQWGELGETAPETALRVLIGRGLAIAGRAGWAVSWLGPPRLVIYDSEAEEAVQAVGEALTDTSAASRLRFLLTLCGVNLALPLDRPPGDWPPPEDSPAPRQALHRGWYVAAGLAGVFLFFGYTAYEPPRTPLSEPTAQQPLPEPSLSVPPAVRDDPGGRAASPSPVRGCPAGEGGAGGCPAAGERPVAVTVRAGDTLWALACRHRTTVPELMAANGLDGTLLRPGQSLTLPAGAGAGAGVPDPAGCG</sequence>
<feature type="compositionally biased region" description="Low complexity" evidence="1">
    <location>
        <begin position="365"/>
        <end position="376"/>
    </location>
</feature>
<organism evidence="4 5">
    <name type="scientific">Streptomyces aidingensis</name>
    <dbReference type="NCBI Taxonomy" id="910347"/>
    <lineage>
        <taxon>Bacteria</taxon>
        <taxon>Bacillati</taxon>
        <taxon>Actinomycetota</taxon>
        <taxon>Actinomycetes</taxon>
        <taxon>Kitasatosporales</taxon>
        <taxon>Streptomycetaceae</taxon>
        <taxon>Streptomyces</taxon>
    </lineage>
</organism>
<accession>A0A1I1RI14</accession>
<dbReference type="STRING" id="910347.SAMN05421773_113116"/>
<feature type="transmembrane region" description="Helical" evidence="2">
    <location>
        <begin position="46"/>
        <end position="66"/>
    </location>
</feature>
<name>A0A1I1RI14_9ACTN</name>
<dbReference type="InterPro" id="IPR036779">
    <property type="entry name" value="LysM_dom_sf"/>
</dbReference>
<evidence type="ECO:0000256" key="1">
    <source>
        <dbReference type="SAM" id="MobiDB-lite"/>
    </source>
</evidence>
<keyword evidence="2" id="KW-1133">Transmembrane helix</keyword>
<evidence type="ECO:0000259" key="3">
    <source>
        <dbReference type="PROSITE" id="PS51782"/>
    </source>
</evidence>
<evidence type="ECO:0000256" key="2">
    <source>
        <dbReference type="SAM" id="Phobius"/>
    </source>
</evidence>
<evidence type="ECO:0000313" key="4">
    <source>
        <dbReference type="EMBL" id="SFD33965.1"/>
    </source>
</evidence>
<feature type="region of interest" description="Disordered" evidence="1">
    <location>
        <begin position="604"/>
        <end position="653"/>
    </location>
</feature>
<dbReference type="EMBL" id="FOLM01000013">
    <property type="protein sequence ID" value="SFD33965.1"/>
    <property type="molecule type" value="Genomic_DNA"/>
</dbReference>
<gene>
    <name evidence="4" type="ORF">SAMN05421773_113116</name>
</gene>